<dbReference type="CDD" id="cd20609">
    <property type="entry name" value="nitroreductase"/>
    <property type="match status" value="1"/>
</dbReference>
<evidence type="ECO:0000313" key="7">
    <source>
        <dbReference type="EMBL" id="RRJ17158.1"/>
    </source>
</evidence>
<evidence type="ECO:0000256" key="2">
    <source>
        <dbReference type="ARBA" id="ARBA00007118"/>
    </source>
</evidence>
<dbReference type="RefSeq" id="WP_124952476.1">
    <property type="nucleotide sequence ID" value="NZ_RRCM01000001.1"/>
</dbReference>
<evidence type="ECO:0000256" key="1">
    <source>
        <dbReference type="ARBA" id="ARBA00001917"/>
    </source>
</evidence>
<evidence type="ECO:0000256" key="4">
    <source>
        <dbReference type="ARBA" id="ARBA00022643"/>
    </source>
</evidence>
<evidence type="ECO:0000259" key="6">
    <source>
        <dbReference type="Pfam" id="PF00881"/>
    </source>
</evidence>
<keyword evidence="3" id="KW-0285">Flavoprotein</keyword>
<feature type="domain" description="Nitroreductase" evidence="6">
    <location>
        <begin position="66"/>
        <end position="147"/>
    </location>
</feature>
<organism evidence="7 8">
    <name type="scientific">Lachnoanaerobaculum orale</name>
    <dbReference type="NCBI Taxonomy" id="979627"/>
    <lineage>
        <taxon>Bacteria</taxon>
        <taxon>Bacillati</taxon>
        <taxon>Bacillota</taxon>
        <taxon>Clostridia</taxon>
        <taxon>Lachnospirales</taxon>
        <taxon>Lachnospiraceae</taxon>
        <taxon>Lachnoanaerobaculum</taxon>
    </lineage>
</organism>
<dbReference type="Proteomes" id="UP000276982">
    <property type="component" value="Unassembled WGS sequence"/>
</dbReference>
<dbReference type="PANTHER" id="PTHR43673:SF2">
    <property type="entry name" value="NITROREDUCTASE"/>
    <property type="match status" value="1"/>
</dbReference>
<dbReference type="Pfam" id="PF00881">
    <property type="entry name" value="Nitroreductase"/>
    <property type="match status" value="2"/>
</dbReference>
<dbReference type="EMBL" id="RRCM01000001">
    <property type="protein sequence ID" value="RRJ17158.1"/>
    <property type="molecule type" value="Genomic_DNA"/>
</dbReference>
<dbReference type="InterPro" id="IPR029479">
    <property type="entry name" value="Nitroreductase"/>
</dbReference>
<proteinExistence type="inferred from homology"/>
<dbReference type="GO" id="GO:0016491">
    <property type="term" value="F:oxidoreductase activity"/>
    <property type="evidence" value="ECO:0007669"/>
    <property type="project" value="UniProtKB-KW"/>
</dbReference>
<dbReference type="SUPFAM" id="SSF55469">
    <property type="entry name" value="FMN-dependent nitroreductase-like"/>
    <property type="match status" value="1"/>
</dbReference>
<dbReference type="InterPro" id="IPR000415">
    <property type="entry name" value="Nitroreductase-like"/>
</dbReference>
<protein>
    <submittedName>
        <fullName evidence="7">Nitroreductase</fullName>
    </submittedName>
</protein>
<dbReference type="PANTHER" id="PTHR43673">
    <property type="entry name" value="NAD(P)H NITROREDUCTASE YDGI-RELATED"/>
    <property type="match status" value="1"/>
</dbReference>
<reference evidence="7 8" key="1">
    <citation type="submission" date="2018-11" db="EMBL/GenBank/DDBJ databases">
        <title>Genome sequencing of Lachnoanaerobaculum orale DSM 24553T.</title>
        <authorList>
            <person name="Kook J.-K."/>
            <person name="Park S.-N."/>
            <person name="Lim Y.K."/>
        </authorList>
    </citation>
    <scope>NUCLEOTIDE SEQUENCE [LARGE SCALE GENOMIC DNA]</scope>
    <source>
        <strain evidence="7 8">DSM 24553</strain>
    </source>
</reference>
<dbReference type="Gene3D" id="3.40.109.10">
    <property type="entry name" value="NADH Oxidase"/>
    <property type="match status" value="1"/>
</dbReference>
<gene>
    <name evidence="7" type="ORF">EHW90_09295</name>
</gene>
<evidence type="ECO:0000256" key="3">
    <source>
        <dbReference type="ARBA" id="ARBA00022630"/>
    </source>
</evidence>
<sequence length="171" mass="19209">MDFITLAKNRYSVRSYSEKQIEKDKINKILEAAYIAPSAKNKQSARVYVVQSEEGIEKLRALTRCVYNAPTVMMIGYEESEQYVNEMEEGIVSGQQDASIVATHMMLEATELGIGSVWVDGFPNTKTAEVFNLPKSVKLICLMPMGYAADDVKSSPMHEKCRPIEEMVKTL</sequence>
<dbReference type="AlphaFoldDB" id="A0A3P3Q816"/>
<comment type="similarity">
    <text evidence="2">Belongs to the nitroreductase family.</text>
</comment>
<accession>A0A3P3Q816</accession>
<comment type="caution">
    <text evidence="7">The sequence shown here is derived from an EMBL/GenBank/DDBJ whole genome shotgun (WGS) entry which is preliminary data.</text>
</comment>
<keyword evidence="8" id="KW-1185">Reference proteome</keyword>
<evidence type="ECO:0000256" key="5">
    <source>
        <dbReference type="ARBA" id="ARBA00023002"/>
    </source>
</evidence>
<keyword evidence="5" id="KW-0560">Oxidoreductase</keyword>
<name>A0A3P3Q816_9FIRM</name>
<keyword evidence="4" id="KW-0288">FMN</keyword>
<feature type="domain" description="Nitroreductase" evidence="6">
    <location>
        <begin position="8"/>
        <end position="62"/>
    </location>
</feature>
<evidence type="ECO:0000313" key="8">
    <source>
        <dbReference type="Proteomes" id="UP000276982"/>
    </source>
</evidence>
<comment type="cofactor">
    <cofactor evidence="1">
        <name>FMN</name>
        <dbReference type="ChEBI" id="CHEBI:58210"/>
    </cofactor>
</comment>